<reference evidence="2 3" key="1">
    <citation type="submission" date="2020-07" db="EMBL/GenBank/DDBJ databases">
        <title>Sequencing the genomes of 1000 actinobacteria strains.</title>
        <authorList>
            <person name="Klenk H.-P."/>
        </authorList>
    </citation>
    <scope>NUCLEOTIDE SEQUENCE [LARGE SCALE GENOMIC DNA]</scope>
    <source>
        <strain evidence="2 3">DSM 7487</strain>
    </source>
</reference>
<organism evidence="2 3">
    <name type="scientific">Kineococcus aurantiacus</name>
    <dbReference type="NCBI Taxonomy" id="37633"/>
    <lineage>
        <taxon>Bacteria</taxon>
        <taxon>Bacillati</taxon>
        <taxon>Actinomycetota</taxon>
        <taxon>Actinomycetes</taxon>
        <taxon>Kineosporiales</taxon>
        <taxon>Kineosporiaceae</taxon>
        <taxon>Kineococcus</taxon>
    </lineage>
</organism>
<sequence length="186" mass="18809">MLTGAVAREVLALLAAVPAPAAGPAVLAVDGRSGSGKTDLAAALAGRTGAAVVHMDDLYPGWSGLAAGVDVLAGLLATLRTGAVAVQPVWDWARGAYTRSVELPTSGLVVVEGVGAGVAGPVELVVELVADPAVRRERALRRDGATFAAHWDRWAAAEADLFARRPLRPDVTFASGTGAGAVPSWA</sequence>
<dbReference type="SUPFAM" id="SSF52540">
    <property type="entry name" value="P-loop containing nucleoside triphosphate hydrolases"/>
    <property type="match status" value="1"/>
</dbReference>
<evidence type="ECO:0000313" key="3">
    <source>
        <dbReference type="Proteomes" id="UP000521922"/>
    </source>
</evidence>
<accession>A0A7Y9ASF7</accession>
<evidence type="ECO:0000313" key="2">
    <source>
        <dbReference type="EMBL" id="NYD20766.1"/>
    </source>
</evidence>
<dbReference type="InterPro" id="IPR027417">
    <property type="entry name" value="P-loop_NTPase"/>
</dbReference>
<name>A0A7Y9ASF7_9ACTN</name>
<dbReference type="Proteomes" id="UP000521922">
    <property type="component" value="Unassembled WGS sequence"/>
</dbReference>
<dbReference type="RefSeq" id="WP_179748606.1">
    <property type="nucleotide sequence ID" value="NZ_BAAAGN010000002.1"/>
</dbReference>
<dbReference type="AlphaFoldDB" id="A0A7Y9ASF7"/>
<comment type="caution">
    <text evidence="2">The sequence shown here is derived from an EMBL/GenBank/DDBJ whole genome shotgun (WGS) entry which is preliminary data.</text>
</comment>
<keyword evidence="1" id="KW-0732">Signal</keyword>
<protein>
    <submittedName>
        <fullName evidence="2">Uridine kinase</fullName>
    </submittedName>
</protein>
<gene>
    <name evidence="2" type="ORF">BJ968_000306</name>
</gene>
<dbReference type="GO" id="GO:0016301">
    <property type="term" value="F:kinase activity"/>
    <property type="evidence" value="ECO:0007669"/>
    <property type="project" value="UniProtKB-KW"/>
</dbReference>
<feature type="signal peptide" evidence="1">
    <location>
        <begin position="1"/>
        <end position="21"/>
    </location>
</feature>
<keyword evidence="2" id="KW-0808">Transferase</keyword>
<feature type="chain" id="PRO_5031334078" evidence="1">
    <location>
        <begin position="22"/>
        <end position="186"/>
    </location>
</feature>
<keyword evidence="3" id="KW-1185">Reference proteome</keyword>
<evidence type="ECO:0000256" key="1">
    <source>
        <dbReference type="SAM" id="SignalP"/>
    </source>
</evidence>
<dbReference type="EMBL" id="JACCBB010000001">
    <property type="protein sequence ID" value="NYD20766.1"/>
    <property type="molecule type" value="Genomic_DNA"/>
</dbReference>
<proteinExistence type="predicted"/>
<dbReference type="Gene3D" id="3.40.50.300">
    <property type="entry name" value="P-loop containing nucleotide triphosphate hydrolases"/>
    <property type="match status" value="1"/>
</dbReference>
<keyword evidence="2" id="KW-0418">Kinase</keyword>